<gene>
    <name evidence="1" type="ORF">SAMN04488036_11327</name>
</gene>
<evidence type="ECO:0000313" key="1">
    <source>
        <dbReference type="EMBL" id="SFL41214.1"/>
    </source>
</evidence>
<sequence length="202" mass="22531">MPSIRLGGYESAPDFLAKARRELKRFKNADAQQDRADHALNVAVTLHHLGDWTYRHGMQLGLAMGDRRNFLGNARNANVSVKLLHKIADTTKHHTLDNLNVLKIEVDELGDGRITHHQDFVGINVQPPRTDLPGGRPLNVRTVIDDDEIVGYETVYEGTVVSNGGVGQFFDPICENAISFWSAVIQTLDNGQLPDWMRPAQD</sequence>
<dbReference type="RefSeq" id="WP_093326081.1">
    <property type="nucleotide sequence ID" value="NZ_FOSZ01000013.1"/>
</dbReference>
<dbReference type="EMBL" id="FOSZ01000013">
    <property type="protein sequence ID" value="SFL41214.1"/>
    <property type="molecule type" value="Genomic_DNA"/>
</dbReference>
<evidence type="ECO:0000313" key="2">
    <source>
        <dbReference type="Proteomes" id="UP000198851"/>
    </source>
</evidence>
<reference evidence="2" key="1">
    <citation type="submission" date="2016-10" db="EMBL/GenBank/DDBJ databases">
        <authorList>
            <person name="Varghese N."/>
            <person name="Submissions S."/>
        </authorList>
    </citation>
    <scope>NUCLEOTIDE SEQUENCE [LARGE SCALE GENOMIC DNA]</scope>
    <source>
        <strain evidence="2">DSM 28453</strain>
    </source>
</reference>
<proteinExistence type="predicted"/>
<dbReference type="OrthoDB" id="9837054at2"/>
<dbReference type="AlphaFoldDB" id="A0A1I4HGJ0"/>
<organism evidence="1 2">
    <name type="scientific">Shimia haliotis</name>
    <dbReference type="NCBI Taxonomy" id="1280847"/>
    <lineage>
        <taxon>Bacteria</taxon>
        <taxon>Pseudomonadati</taxon>
        <taxon>Pseudomonadota</taxon>
        <taxon>Alphaproteobacteria</taxon>
        <taxon>Rhodobacterales</taxon>
        <taxon>Roseobacteraceae</taxon>
    </lineage>
</organism>
<dbReference type="Proteomes" id="UP000198851">
    <property type="component" value="Unassembled WGS sequence"/>
</dbReference>
<keyword evidence="2" id="KW-1185">Reference proteome</keyword>
<name>A0A1I4HGJ0_9RHOB</name>
<accession>A0A1I4HGJ0</accession>
<protein>
    <submittedName>
        <fullName evidence="1">Uncharacterized protein</fullName>
    </submittedName>
</protein>